<keyword evidence="5" id="KW-0378">Hydrolase</keyword>
<dbReference type="GO" id="GO:0005576">
    <property type="term" value="C:extracellular region"/>
    <property type="evidence" value="ECO:0007669"/>
    <property type="project" value="TreeGrafter"/>
</dbReference>
<protein>
    <submittedName>
        <fullName evidence="12">Putative L,D-transpeptidase YbiS</fullName>
        <ecNumber evidence="12">2.-.-.-</ecNumber>
    </submittedName>
</protein>
<dbReference type="GO" id="GO:0018104">
    <property type="term" value="P:peptidoglycan-protein cross-linking"/>
    <property type="evidence" value="ECO:0007669"/>
    <property type="project" value="TreeGrafter"/>
</dbReference>
<dbReference type="PANTHER" id="PTHR30582">
    <property type="entry name" value="L,D-TRANSPEPTIDASE"/>
    <property type="match status" value="1"/>
</dbReference>
<evidence type="ECO:0000256" key="3">
    <source>
        <dbReference type="ARBA" id="ARBA00022676"/>
    </source>
</evidence>
<comment type="similarity">
    <text evidence="2">Belongs to the YkuD family.</text>
</comment>
<reference evidence="13" key="1">
    <citation type="submission" date="2015-09" db="EMBL/GenBank/DDBJ databases">
        <authorList>
            <person name="Rodrigo-Torres Lidia"/>
            <person name="Arahal R.David."/>
        </authorList>
    </citation>
    <scope>NUCLEOTIDE SEQUENCE [LARGE SCALE GENOMIC DNA]</scope>
    <source>
        <strain evidence="13">CECT 7735</strain>
    </source>
</reference>
<dbReference type="InterPro" id="IPR038063">
    <property type="entry name" value="Transpep_catalytic_dom"/>
</dbReference>
<evidence type="ECO:0000256" key="9">
    <source>
        <dbReference type="PROSITE-ProRule" id="PRU01373"/>
    </source>
</evidence>
<keyword evidence="13" id="KW-1185">Reference proteome</keyword>
<evidence type="ECO:0000256" key="7">
    <source>
        <dbReference type="ARBA" id="ARBA00022984"/>
    </source>
</evidence>
<dbReference type="GeneID" id="83881018"/>
<dbReference type="GO" id="GO:0008360">
    <property type="term" value="P:regulation of cell shape"/>
    <property type="evidence" value="ECO:0007669"/>
    <property type="project" value="UniProtKB-UniRule"/>
</dbReference>
<evidence type="ECO:0000256" key="4">
    <source>
        <dbReference type="ARBA" id="ARBA00022679"/>
    </source>
</evidence>
<dbReference type="GO" id="GO:0071555">
    <property type="term" value="P:cell wall organization"/>
    <property type="evidence" value="ECO:0007669"/>
    <property type="project" value="UniProtKB-UniRule"/>
</dbReference>
<dbReference type="Proteomes" id="UP000051870">
    <property type="component" value="Unassembled WGS sequence"/>
</dbReference>
<keyword evidence="10" id="KW-0732">Signal</keyword>
<dbReference type="PROSITE" id="PS52029">
    <property type="entry name" value="LD_TPASE"/>
    <property type="match status" value="1"/>
</dbReference>
<dbReference type="PROSITE" id="PS51257">
    <property type="entry name" value="PROKAR_LIPOPROTEIN"/>
    <property type="match status" value="1"/>
</dbReference>
<evidence type="ECO:0000256" key="2">
    <source>
        <dbReference type="ARBA" id="ARBA00005992"/>
    </source>
</evidence>
<accession>A0A0P1I872</accession>
<proteinExistence type="inferred from homology"/>
<feature type="chain" id="PRO_5006064969" evidence="10">
    <location>
        <begin position="20"/>
        <end position="255"/>
    </location>
</feature>
<evidence type="ECO:0000259" key="11">
    <source>
        <dbReference type="PROSITE" id="PS52029"/>
    </source>
</evidence>
<dbReference type="EC" id="2.-.-.-" evidence="12"/>
<comment type="pathway">
    <text evidence="1 9">Cell wall biogenesis; peptidoglycan biosynthesis.</text>
</comment>
<dbReference type="Pfam" id="PF03734">
    <property type="entry name" value="YkuD"/>
    <property type="match status" value="1"/>
</dbReference>
<dbReference type="PANTHER" id="PTHR30582:SF24">
    <property type="entry name" value="L,D-TRANSPEPTIDASE ERFK_SRFK-RELATED"/>
    <property type="match status" value="1"/>
</dbReference>
<dbReference type="CDD" id="cd16913">
    <property type="entry name" value="YkuD_like"/>
    <property type="match status" value="1"/>
</dbReference>
<dbReference type="RefSeq" id="WP_058311053.1">
    <property type="nucleotide sequence ID" value="NZ_CANLZE010000002.1"/>
</dbReference>
<evidence type="ECO:0000313" key="12">
    <source>
        <dbReference type="EMBL" id="CUJ96351.1"/>
    </source>
</evidence>
<organism evidence="12 13">
    <name type="scientific">Shimia thalassica</name>
    <dbReference type="NCBI Taxonomy" id="1715693"/>
    <lineage>
        <taxon>Bacteria</taxon>
        <taxon>Pseudomonadati</taxon>
        <taxon>Pseudomonadota</taxon>
        <taxon>Alphaproteobacteria</taxon>
        <taxon>Rhodobacterales</taxon>
        <taxon>Roseobacteraceae</taxon>
    </lineage>
</organism>
<dbReference type="InterPro" id="IPR050979">
    <property type="entry name" value="LD-transpeptidase"/>
</dbReference>
<dbReference type="UniPathway" id="UPA00219"/>
<dbReference type="EMBL" id="CYTW01000001">
    <property type="protein sequence ID" value="CUJ96351.1"/>
    <property type="molecule type" value="Genomic_DNA"/>
</dbReference>
<dbReference type="STRING" id="1715693.PH7735_01983"/>
<evidence type="ECO:0000313" key="13">
    <source>
        <dbReference type="Proteomes" id="UP000051870"/>
    </source>
</evidence>
<gene>
    <name evidence="12" type="primary">ybiS</name>
    <name evidence="12" type="ORF">PH7735_01983</name>
</gene>
<dbReference type="Gene3D" id="2.40.440.10">
    <property type="entry name" value="L,D-transpeptidase catalytic domain-like"/>
    <property type="match status" value="1"/>
</dbReference>
<dbReference type="SUPFAM" id="SSF141523">
    <property type="entry name" value="L,D-transpeptidase catalytic domain-like"/>
    <property type="match status" value="1"/>
</dbReference>
<keyword evidence="4 12" id="KW-0808">Transferase</keyword>
<keyword evidence="8 9" id="KW-0961">Cell wall biogenesis/degradation</keyword>
<keyword evidence="7 9" id="KW-0573">Peptidoglycan synthesis</keyword>
<evidence type="ECO:0000256" key="5">
    <source>
        <dbReference type="ARBA" id="ARBA00022801"/>
    </source>
</evidence>
<evidence type="ECO:0000256" key="10">
    <source>
        <dbReference type="SAM" id="SignalP"/>
    </source>
</evidence>
<keyword evidence="6 9" id="KW-0133">Cell shape</keyword>
<sequence length="255" mass="27296">MFYAPFRTMIILGCLSLAAACGAPYENGKSPSATPAEYDVLTDGEITLPAVPAEYLNEPNRRAAVAYEGSEAPGSIVVDPYAKFLYLVGDGGSATRYPIAVGREGRGFTGQATIKRKEEWPGWAPTANMLRSEPEVYGPFAGGIPGGVASPLGARALYLYRGGRDTRYRIHGTNDLQSIGNSSTAGCIRMFNQDVIDLYERAPMGTDVVVRTYDESVAAEGEELANRGVELPPTIVDPDVVYAAVEAQEAKTTEE</sequence>
<dbReference type="InterPro" id="IPR005490">
    <property type="entry name" value="LD_TPept_cat_dom"/>
</dbReference>
<feature type="active site" description="Proton donor/acceptor" evidence="9">
    <location>
        <position position="171"/>
    </location>
</feature>
<name>A0A0P1I872_9RHOB</name>
<feature type="domain" description="L,D-TPase catalytic" evidence="11">
    <location>
        <begin position="74"/>
        <end position="211"/>
    </location>
</feature>
<evidence type="ECO:0000256" key="1">
    <source>
        <dbReference type="ARBA" id="ARBA00004752"/>
    </source>
</evidence>
<evidence type="ECO:0000256" key="6">
    <source>
        <dbReference type="ARBA" id="ARBA00022960"/>
    </source>
</evidence>
<evidence type="ECO:0000256" key="8">
    <source>
        <dbReference type="ARBA" id="ARBA00023316"/>
    </source>
</evidence>
<dbReference type="GO" id="GO:0071972">
    <property type="term" value="F:peptidoglycan L,D-transpeptidase activity"/>
    <property type="evidence" value="ECO:0007669"/>
    <property type="project" value="TreeGrafter"/>
</dbReference>
<keyword evidence="3" id="KW-0328">Glycosyltransferase</keyword>
<feature type="signal peptide" evidence="10">
    <location>
        <begin position="1"/>
        <end position="19"/>
    </location>
</feature>
<dbReference type="AlphaFoldDB" id="A0A0P1I872"/>
<dbReference type="GO" id="GO:0016757">
    <property type="term" value="F:glycosyltransferase activity"/>
    <property type="evidence" value="ECO:0007669"/>
    <property type="project" value="UniProtKB-KW"/>
</dbReference>
<feature type="active site" description="Nucleophile" evidence="9">
    <location>
        <position position="187"/>
    </location>
</feature>